<feature type="domain" description="N-acetyltransferase" evidence="1">
    <location>
        <begin position="8"/>
        <end position="158"/>
    </location>
</feature>
<dbReference type="InterPro" id="IPR000182">
    <property type="entry name" value="GNAT_dom"/>
</dbReference>
<dbReference type="Pfam" id="PF00583">
    <property type="entry name" value="Acetyltransf_1"/>
    <property type="match status" value="1"/>
</dbReference>
<dbReference type="OrthoDB" id="9789053at2"/>
<dbReference type="SUPFAM" id="SSF55729">
    <property type="entry name" value="Acyl-CoA N-acyltransferases (Nat)"/>
    <property type="match status" value="1"/>
</dbReference>
<evidence type="ECO:0000313" key="3">
    <source>
        <dbReference type="Proteomes" id="UP000004324"/>
    </source>
</evidence>
<dbReference type="Gene3D" id="3.40.630.30">
    <property type="match status" value="1"/>
</dbReference>
<dbReference type="EMBL" id="AKVJ01000022">
    <property type="protein sequence ID" value="EIW18794.1"/>
    <property type="molecule type" value="Genomic_DNA"/>
</dbReference>
<organism evidence="2 3">
    <name type="scientific">Pelosinus fermentans B4</name>
    <dbReference type="NCBI Taxonomy" id="1149862"/>
    <lineage>
        <taxon>Bacteria</taxon>
        <taxon>Bacillati</taxon>
        <taxon>Bacillota</taxon>
        <taxon>Negativicutes</taxon>
        <taxon>Selenomonadales</taxon>
        <taxon>Sporomusaceae</taxon>
        <taxon>Pelosinus</taxon>
    </lineage>
</organism>
<proteinExistence type="predicted"/>
<evidence type="ECO:0000259" key="1">
    <source>
        <dbReference type="PROSITE" id="PS51186"/>
    </source>
</evidence>
<dbReference type="PATRIC" id="fig|1149862.3.peg.1736"/>
<evidence type="ECO:0000313" key="2">
    <source>
        <dbReference type="EMBL" id="EIW18794.1"/>
    </source>
</evidence>
<dbReference type="Proteomes" id="UP000004324">
    <property type="component" value="Unassembled WGS sequence"/>
</dbReference>
<name>I9LEA2_9FIRM</name>
<sequence length="158" mass="18036">MSIVNLNYKIKRAELKDSYSIVILVQSLLSELHKKDVDLNLECSVEVCSRIIENDDNRIFIALDKGKVIGVITVVQSMAIYAGGRFGIINEFYVLPEYRSCGVGNLLIEETVKLGKSKEWHRIEVGAPNENNWQRTIDFYIRENFTPIGPRLKKDISC</sequence>
<reference evidence="2 3" key="1">
    <citation type="journal article" date="2012" name="J. Bacteriol.">
        <title>Draft Genome Sequences for Two Metal-Reducing Pelosinus fermentans Strains Isolated from a Cr(VI)-Contaminated Site and for Type Strain R7.</title>
        <authorList>
            <person name="Brown S.D."/>
            <person name="Podar M."/>
            <person name="Klingeman D.M."/>
            <person name="Johnson C.M."/>
            <person name="Yang Z.K."/>
            <person name="Utturkar S.M."/>
            <person name="Land M.L."/>
            <person name="Mosher J.J."/>
            <person name="Hurt R.A.Jr."/>
            <person name="Phelps T.J."/>
            <person name="Palumbo A.V."/>
            <person name="Arkin A.P."/>
            <person name="Hazen T.C."/>
            <person name="Elias D.A."/>
        </authorList>
    </citation>
    <scope>NUCLEOTIDE SEQUENCE [LARGE SCALE GENOMIC DNA]</scope>
    <source>
        <strain evidence="2 3">B4</strain>
    </source>
</reference>
<dbReference type="GO" id="GO:0016747">
    <property type="term" value="F:acyltransferase activity, transferring groups other than amino-acyl groups"/>
    <property type="evidence" value="ECO:0007669"/>
    <property type="project" value="InterPro"/>
</dbReference>
<keyword evidence="3" id="KW-1185">Reference proteome</keyword>
<protein>
    <submittedName>
        <fullName evidence="2">GCN5-related N-acetyltransferase</fullName>
    </submittedName>
</protein>
<gene>
    <name evidence="2" type="ORF">FB4_0319</name>
</gene>
<keyword evidence="2" id="KW-0808">Transferase</keyword>
<accession>I9LEA2</accession>
<comment type="caution">
    <text evidence="2">The sequence shown here is derived from an EMBL/GenBank/DDBJ whole genome shotgun (WGS) entry which is preliminary data.</text>
</comment>
<dbReference type="InterPro" id="IPR016181">
    <property type="entry name" value="Acyl_CoA_acyltransferase"/>
</dbReference>
<dbReference type="RefSeq" id="WP_007933181.1">
    <property type="nucleotide sequence ID" value="NZ_AKVJ01000022.1"/>
</dbReference>
<dbReference type="AlphaFoldDB" id="I9LEA2"/>
<dbReference type="CDD" id="cd04301">
    <property type="entry name" value="NAT_SF"/>
    <property type="match status" value="1"/>
</dbReference>
<dbReference type="PROSITE" id="PS51186">
    <property type="entry name" value="GNAT"/>
    <property type="match status" value="1"/>
</dbReference>